<dbReference type="CDD" id="cd03487">
    <property type="entry name" value="RT_Bac_retron_II"/>
    <property type="match status" value="1"/>
</dbReference>
<dbReference type="AlphaFoldDB" id="A0A7W6C4S1"/>
<evidence type="ECO:0000256" key="2">
    <source>
        <dbReference type="ARBA" id="ARBA00022679"/>
    </source>
</evidence>
<dbReference type="InterPro" id="IPR043502">
    <property type="entry name" value="DNA/RNA_pol_sf"/>
</dbReference>
<name>A0A7W6C4S1_9HYPH</name>
<dbReference type="GO" id="GO:0003964">
    <property type="term" value="F:RNA-directed DNA polymerase activity"/>
    <property type="evidence" value="ECO:0007669"/>
    <property type="project" value="UniProtKB-KW"/>
</dbReference>
<feature type="domain" description="Reverse transcriptase" evidence="10">
    <location>
        <begin position="80"/>
        <end position="257"/>
    </location>
</feature>
<evidence type="ECO:0000256" key="4">
    <source>
        <dbReference type="ARBA" id="ARBA00022723"/>
    </source>
</evidence>
<reference evidence="11 12" key="1">
    <citation type="submission" date="2020-08" db="EMBL/GenBank/DDBJ databases">
        <title>Genomic Encyclopedia of Type Strains, Phase IV (KMG-IV): sequencing the most valuable type-strain genomes for metagenomic binning, comparative biology and taxonomic classification.</title>
        <authorList>
            <person name="Goeker M."/>
        </authorList>
    </citation>
    <scope>NUCLEOTIDE SEQUENCE [LARGE SCALE GENOMIC DNA]</scope>
    <source>
        <strain evidence="11 12">DSM 26438</strain>
    </source>
</reference>
<evidence type="ECO:0000259" key="10">
    <source>
        <dbReference type="Pfam" id="PF00078"/>
    </source>
</evidence>
<dbReference type="SUPFAM" id="SSF56672">
    <property type="entry name" value="DNA/RNA polymerases"/>
    <property type="match status" value="1"/>
</dbReference>
<keyword evidence="2" id="KW-0808">Transferase</keyword>
<dbReference type="Proteomes" id="UP000565286">
    <property type="component" value="Unassembled WGS sequence"/>
</dbReference>
<keyword evidence="3" id="KW-0548">Nucleotidyltransferase</keyword>
<dbReference type="PRINTS" id="PR00866">
    <property type="entry name" value="RNADNAPOLMS"/>
</dbReference>
<sequence length="348" mass="40539">MATIPYQREHLSRWKAYLSDIGVRDDLKAIYLFHVKKSLEKGVPPIFEHEQLALLLGIDVAHLMRMLFGQKSFYREFSLKKRSGGYRTIRAPLPTLLECQRWINSNILSAVQLAQPAMGFRERHSIVDNARIHCGREELYKIDLKDFFPSIGFRRVMGAFVSLNYPKHVAFFLSTICTVDDELPQGAATSPTLSNIICNRLDMRLRAICRKRKLRYTRYADDITISGNKITDELKWIVHKIVEDEGFVINREKIRHVFAGEKKIVTGLDITSGVVRIPRQYRREVMKDVYFVWSSGLSNHMAKNRAFEPNYIAQLAGRLQFWKHVEPENPQMLKCLKRFKSVMLSYQK</sequence>
<dbReference type="InterPro" id="IPR000477">
    <property type="entry name" value="RT_dom"/>
</dbReference>
<keyword evidence="12" id="KW-1185">Reference proteome</keyword>
<gene>
    <name evidence="11" type="ORF">GGQ73_001635</name>
</gene>
<keyword evidence="7" id="KW-0051">Antiviral defense</keyword>
<dbReference type="Pfam" id="PF00078">
    <property type="entry name" value="RVT_1"/>
    <property type="match status" value="1"/>
</dbReference>
<dbReference type="RefSeq" id="WP_183895375.1">
    <property type="nucleotide sequence ID" value="NZ_JACIDV010000004.1"/>
</dbReference>
<evidence type="ECO:0000313" key="12">
    <source>
        <dbReference type="Proteomes" id="UP000565286"/>
    </source>
</evidence>
<organism evidence="11 12">
    <name type="scientific">Rhizobium skierniewicense</name>
    <dbReference type="NCBI Taxonomy" id="984260"/>
    <lineage>
        <taxon>Bacteria</taxon>
        <taxon>Pseudomonadati</taxon>
        <taxon>Pseudomonadota</taxon>
        <taxon>Alphaproteobacteria</taxon>
        <taxon>Hyphomicrobiales</taxon>
        <taxon>Rhizobiaceae</taxon>
        <taxon>Rhizobium/Agrobacterium group</taxon>
        <taxon>Rhizobium</taxon>
    </lineage>
</organism>
<dbReference type="InterPro" id="IPR051083">
    <property type="entry name" value="GrpII_Intron_Splice-Mob/Def"/>
</dbReference>
<dbReference type="GO" id="GO:0051607">
    <property type="term" value="P:defense response to virus"/>
    <property type="evidence" value="ECO:0007669"/>
    <property type="project" value="UniProtKB-KW"/>
</dbReference>
<keyword evidence="5" id="KW-0460">Magnesium</keyword>
<dbReference type="GO" id="GO:0046872">
    <property type="term" value="F:metal ion binding"/>
    <property type="evidence" value="ECO:0007669"/>
    <property type="project" value="UniProtKB-KW"/>
</dbReference>
<keyword evidence="4" id="KW-0479">Metal-binding</keyword>
<comment type="similarity">
    <text evidence="8">Belongs to the bacterial reverse transcriptase family.</text>
</comment>
<comment type="catalytic activity">
    <reaction evidence="9">
        <text>DNA(n) + a 2'-deoxyribonucleoside 5'-triphosphate = DNA(n+1) + diphosphate</text>
        <dbReference type="Rhea" id="RHEA:22508"/>
        <dbReference type="Rhea" id="RHEA-COMP:17339"/>
        <dbReference type="Rhea" id="RHEA-COMP:17340"/>
        <dbReference type="ChEBI" id="CHEBI:33019"/>
        <dbReference type="ChEBI" id="CHEBI:61560"/>
        <dbReference type="ChEBI" id="CHEBI:173112"/>
        <dbReference type="EC" id="2.7.7.49"/>
    </reaction>
</comment>
<dbReference type="InterPro" id="IPR000123">
    <property type="entry name" value="Reverse_transcriptase_msDNA"/>
</dbReference>
<evidence type="ECO:0000256" key="1">
    <source>
        <dbReference type="ARBA" id="ARBA00012493"/>
    </source>
</evidence>
<evidence type="ECO:0000256" key="5">
    <source>
        <dbReference type="ARBA" id="ARBA00022842"/>
    </source>
</evidence>
<protein>
    <recommendedName>
        <fullName evidence="1">RNA-directed DNA polymerase</fullName>
        <ecNumber evidence="1">2.7.7.49</ecNumber>
    </recommendedName>
</protein>
<keyword evidence="6" id="KW-0695">RNA-directed DNA polymerase</keyword>
<accession>A0A7W6C4S1</accession>
<proteinExistence type="inferred from homology"/>
<dbReference type="GO" id="GO:0003723">
    <property type="term" value="F:RNA binding"/>
    <property type="evidence" value="ECO:0007669"/>
    <property type="project" value="InterPro"/>
</dbReference>
<evidence type="ECO:0000256" key="9">
    <source>
        <dbReference type="ARBA" id="ARBA00048173"/>
    </source>
</evidence>
<dbReference type="PANTHER" id="PTHR34047:SF7">
    <property type="entry name" value="RNA-DIRECTED DNA POLYMERASE"/>
    <property type="match status" value="1"/>
</dbReference>
<evidence type="ECO:0000256" key="3">
    <source>
        <dbReference type="ARBA" id="ARBA00022695"/>
    </source>
</evidence>
<dbReference type="EMBL" id="JACIDV010000004">
    <property type="protein sequence ID" value="MBB3945700.1"/>
    <property type="molecule type" value="Genomic_DNA"/>
</dbReference>
<evidence type="ECO:0000313" key="11">
    <source>
        <dbReference type="EMBL" id="MBB3945700.1"/>
    </source>
</evidence>
<evidence type="ECO:0000256" key="8">
    <source>
        <dbReference type="ARBA" id="ARBA00034120"/>
    </source>
</evidence>
<dbReference type="PANTHER" id="PTHR34047">
    <property type="entry name" value="NUCLEAR INTRON MATURASE 1, MITOCHONDRIAL-RELATED"/>
    <property type="match status" value="1"/>
</dbReference>
<evidence type="ECO:0000256" key="6">
    <source>
        <dbReference type="ARBA" id="ARBA00022918"/>
    </source>
</evidence>
<evidence type="ECO:0000256" key="7">
    <source>
        <dbReference type="ARBA" id="ARBA00023118"/>
    </source>
</evidence>
<comment type="caution">
    <text evidence="11">The sequence shown here is derived from an EMBL/GenBank/DDBJ whole genome shotgun (WGS) entry which is preliminary data.</text>
</comment>
<dbReference type="EC" id="2.7.7.49" evidence="1"/>